<evidence type="ECO:0000313" key="2">
    <source>
        <dbReference type="Proteomes" id="UP000762676"/>
    </source>
</evidence>
<proteinExistence type="predicted"/>
<reference evidence="1 2" key="1">
    <citation type="journal article" date="2021" name="Elife">
        <title>Chloroplast acquisition without the gene transfer in kleptoplastic sea slugs, Plakobranchus ocellatus.</title>
        <authorList>
            <person name="Maeda T."/>
            <person name="Takahashi S."/>
            <person name="Yoshida T."/>
            <person name="Shimamura S."/>
            <person name="Takaki Y."/>
            <person name="Nagai Y."/>
            <person name="Toyoda A."/>
            <person name="Suzuki Y."/>
            <person name="Arimoto A."/>
            <person name="Ishii H."/>
            <person name="Satoh N."/>
            <person name="Nishiyama T."/>
            <person name="Hasebe M."/>
            <person name="Maruyama T."/>
            <person name="Minagawa J."/>
            <person name="Obokata J."/>
            <person name="Shigenobu S."/>
        </authorList>
    </citation>
    <scope>NUCLEOTIDE SEQUENCE [LARGE SCALE GENOMIC DNA]</scope>
</reference>
<accession>A0AAV4JU67</accession>
<comment type="caution">
    <text evidence="1">The sequence shown here is derived from an EMBL/GenBank/DDBJ whole genome shotgun (WGS) entry which is preliminary data.</text>
</comment>
<dbReference type="AlphaFoldDB" id="A0AAV4JU67"/>
<dbReference type="Proteomes" id="UP000762676">
    <property type="component" value="Unassembled WGS sequence"/>
</dbReference>
<keyword evidence="2" id="KW-1185">Reference proteome</keyword>
<sequence>MALDIIITAINIIIIIHRYHHHPHFHQYCIKGINQFCHILMFELQRGVLSTKSDMRSIEIPLLVGLASQTDVLTNMLLSAEGS</sequence>
<evidence type="ECO:0000313" key="1">
    <source>
        <dbReference type="EMBL" id="GFS26312.1"/>
    </source>
</evidence>
<feature type="non-terminal residue" evidence="1">
    <location>
        <position position="83"/>
    </location>
</feature>
<dbReference type="EMBL" id="BMAT01014106">
    <property type="protein sequence ID" value="GFS26312.1"/>
    <property type="molecule type" value="Genomic_DNA"/>
</dbReference>
<gene>
    <name evidence="1" type="ORF">ElyMa_007050300</name>
</gene>
<protein>
    <submittedName>
        <fullName evidence="1">Uncharacterized protein</fullName>
    </submittedName>
</protein>
<name>A0AAV4JU67_9GAST</name>
<organism evidence="1 2">
    <name type="scientific">Elysia marginata</name>
    <dbReference type="NCBI Taxonomy" id="1093978"/>
    <lineage>
        <taxon>Eukaryota</taxon>
        <taxon>Metazoa</taxon>
        <taxon>Spiralia</taxon>
        <taxon>Lophotrochozoa</taxon>
        <taxon>Mollusca</taxon>
        <taxon>Gastropoda</taxon>
        <taxon>Heterobranchia</taxon>
        <taxon>Euthyneura</taxon>
        <taxon>Panpulmonata</taxon>
        <taxon>Sacoglossa</taxon>
        <taxon>Placobranchoidea</taxon>
        <taxon>Plakobranchidae</taxon>
        <taxon>Elysia</taxon>
    </lineage>
</organism>